<sequence length="537" mass="61152">MKKKMQFVGIIIVTILLAFISTYPAFFNHSFKLTWDGPIHLWRFEAISDALRNGKLPPIVNFMGYGNVGEAFNGIYPWLTSLIFVIPRIIFTNKPLLALFVGFYLLNTLTILNAYLLVRKLSENYWIKIIGITLYQLNSYHMMLLYSRDAWGEALAYTFLPLVMLGCYLIWNNKKLGILHLSLGMGLIVNSHVISIILIIVLISIMEIYRVCLLKVTFKEFKYFILSGLLTIPSVIFTITNILNIIIKNAIKSPWKGFIVVDTWQSLQAMLQNKITIFNIGFVSFILLCILFILAIVTKSNGVWRKYIIGAGVAYFLTLNIVPLPTGISQSFIGTIQFAGRLLAIVMLLLTTGCVLFFKENIAKLNLRHISYFLMIFMSILTISTIRDCYHDIGNNSVNYVIDNNNYKKEISKSNGGYGDYMLVTKNRKPIFNETSIPQSIIISVKYNSITMKPKEKVSQIPFLIYKGIPYTVMINEKKQIIQTGKLIKVRAGDKVKIESNATWWNYACFTISILSLSIITIIVLYGECRWHGTGAI</sequence>
<keyword evidence="1" id="KW-0812">Transmembrane</keyword>
<keyword evidence="1" id="KW-0472">Membrane</keyword>
<protein>
    <recommendedName>
        <fullName evidence="4">YfhO family protein</fullName>
    </recommendedName>
</protein>
<feature type="transmembrane region" description="Helical" evidence="1">
    <location>
        <begin position="75"/>
        <end position="91"/>
    </location>
</feature>
<gene>
    <name evidence="2" type="ORF">B6U37_08035</name>
</gene>
<feature type="transmembrane region" description="Helical" evidence="1">
    <location>
        <begin position="96"/>
        <end position="118"/>
    </location>
</feature>
<feature type="transmembrane region" description="Helical" evidence="1">
    <location>
        <begin position="154"/>
        <end position="171"/>
    </location>
</feature>
<reference evidence="2 3" key="1">
    <citation type="submission" date="2017-03" db="EMBL/GenBank/DDBJ databases">
        <title>Phylogenomics and comparative genomics of Lactobacillus salivarius, a mammalian gut commensal.</title>
        <authorList>
            <person name="Harris H.M."/>
        </authorList>
    </citation>
    <scope>NUCLEOTIDE SEQUENCE [LARGE SCALE GENOMIC DNA]</scope>
    <source>
        <strain evidence="2 3">AH4231</strain>
    </source>
</reference>
<name>A0A1V9U4F5_9LACO</name>
<feature type="transmembrane region" description="Helical" evidence="1">
    <location>
        <begin position="177"/>
        <end position="203"/>
    </location>
</feature>
<evidence type="ECO:0000256" key="1">
    <source>
        <dbReference type="SAM" id="Phobius"/>
    </source>
</evidence>
<keyword evidence="1" id="KW-1133">Transmembrane helix</keyword>
<feature type="transmembrane region" description="Helical" evidence="1">
    <location>
        <begin position="370"/>
        <end position="386"/>
    </location>
</feature>
<feature type="transmembrane region" description="Helical" evidence="1">
    <location>
        <begin position="223"/>
        <end position="247"/>
    </location>
</feature>
<dbReference type="Proteomes" id="UP000192353">
    <property type="component" value="Unassembled WGS sequence"/>
</dbReference>
<evidence type="ECO:0000313" key="2">
    <source>
        <dbReference type="EMBL" id="OQR24762.1"/>
    </source>
</evidence>
<dbReference type="AlphaFoldDB" id="A0A1V9U4F5"/>
<organism evidence="2 3">
    <name type="scientific">Ligilactobacillus salivarius</name>
    <dbReference type="NCBI Taxonomy" id="1624"/>
    <lineage>
        <taxon>Bacteria</taxon>
        <taxon>Bacillati</taxon>
        <taxon>Bacillota</taxon>
        <taxon>Bacilli</taxon>
        <taxon>Lactobacillales</taxon>
        <taxon>Lactobacillaceae</taxon>
        <taxon>Ligilactobacillus</taxon>
    </lineage>
</organism>
<comment type="caution">
    <text evidence="2">The sequence shown here is derived from an EMBL/GenBank/DDBJ whole genome shotgun (WGS) entry which is preliminary data.</text>
</comment>
<feature type="transmembrane region" description="Helical" evidence="1">
    <location>
        <begin position="504"/>
        <end position="527"/>
    </location>
</feature>
<dbReference type="EMBL" id="NBEY01000056">
    <property type="protein sequence ID" value="OQR24762.1"/>
    <property type="molecule type" value="Genomic_DNA"/>
</dbReference>
<feature type="transmembrane region" description="Helical" evidence="1">
    <location>
        <begin position="307"/>
        <end position="326"/>
    </location>
</feature>
<evidence type="ECO:0000313" key="3">
    <source>
        <dbReference type="Proteomes" id="UP000192353"/>
    </source>
</evidence>
<evidence type="ECO:0008006" key="4">
    <source>
        <dbReference type="Google" id="ProtNLM"/>
    </source>
</evidence>
<accession>A0A1V9U4F5</accession>
<proteinExistence type="predicted"/>
<feature type="transmembrane region" description="Helical" evidence="1">
    <location>
        <begin position="275"/>
        <end position="295"/>
    </location>
</feature>
<feature type="transmembrane region" description="Helical" evidence="1">
    <location>
        <begin position="338"/>
        <end position="358"/>
    </location>
</feature>
<feature type="transmembrane region" description="Helical" evidence="1">
    <location>
        <begin position="7"/>
        <end position="26"/>
    </location>
</feature>
<dbReference type="RefSeq" id="WP_049176154.1">
    <property type="nucleotide sequence ID" value="NZ_JADNEF010000117.1"/>
</dbReference>